<dbReference type="Proteomes" id="UP000253410">
    <property type="component" value="Unassembled WGS sequence"/>
</dbReference>
<evidence type="ECO:0000313" key="2">
    <source>
        <dbReference type="Proteomes" id="UP000253410"/>
    </source>
</evidence>
<gene>
    <name evidence="1" type="ORF">DF182_00400</name>
</gene>
<dbReference type="OrthoDB" id="660152at2"/>
<sequence>MILSIAETEPETFTTSKAVPFYYCGYIKPFVDPLFFHFKDVGILFQEKQYEGYCLRRMVCFTTKRRTLLIAEGKSKLVIETSPNKTLYTRFVEQGKVLLQPDEYGITHGSTEFSSIILTEGRQEVIRLEYTANALMQEKLSASTQHWQDNFDQEKSWLYGSGKISNILQQQLNDIINTPANTPEEEAVFGARCQEILLQVAADQAKQITA</sequence>
<name>A0A365XXM4_9BACT</name>
<evidence type="ECO:0000313" key="1">
    <source>
        <dbReference type="EMBL" id="RBL91116.1"/>
    </source>
</evidence>
<proteinExistence type="predicted"/>
<comment type="caution">
    <text evidence="1">The sequence shown here is derived from an EMBL/GenBank/DDBJ whole genome shotgun (WGS) entry which is preliminary data.</text>
</comment>
<dbReference type="AlphaFoldDB" id="A0A365XXM4"/>
<organism evidence="1 2">
    <name type="scientific">Chitinophaga flava</name>
    <dbReference type="NCBI Taxonomy" id="2259036"/>
    <lineage>
        <taxon>Bacteria</taxon>
        <taxon>Pseudomonadati</taxon>
        <taxon>Bacteroidota</taxon>
        <taxon>Chitinophagia</taxon>
        <taxon>Chitinophagales</taxon>
        <taxon>Chitinophagaceae</taxon>
        <taxon>Chitinophaga</taxon>
    </lineage>
</organism>
<reference evidence="1 2" key="1">
    <citation type="submission" date="2018-05" db="EMBL/GenBank/DDBJ databases">
        <title>Chitinophaga sp. K3CV102501T nov., isolated from isolated from a monsoon evergreen broad-leaved forest soil.</title>
        <authorList>
            <person name="Lv Y."/>
        </authorList>
    </citation>
    <scope>NUCLEOTIDE SEQUENCE [LARGE SCALE GENOMIC DNA]</scope>
    <source>
        <strain evidence="1 2">GDMCC 1.1325</strain>
    </source>
</reference>
<dbReference type="RefSeq" id="WP_113613716.1">
    <property type="nucleotide sequence ID" value="NZ_QFFJ01000001.1"/>
</dbReference>
<protein>
    <submittedName>
        <fullName evidence="1">Uncharacterized protein</fullName>
    </submittedName>
</protein>
<keyword evidence="2" id="KW-1185">Reference proteome</keyword>
<accession>A0A365XXM4</accession>
<dbReference type="EMBL" id="QFFJ01000001">
    <property type="protein sequence ID" value="RBL91116.1"/>
    <property type="molecule type" value="Genomic_DNA"/>
</dbReference>